<comment type="caution">
    <text evidence="2">The sequence shown here is derived from an EMBL/GenBank/DDBJ whole genome shotgun (WGS) entry which is preliminary data.</text>
</comment>
<keyword evidence="1" id="KW-1133">Transmembrane helix</keyword>
<name>A0ABT7Y7D9_9VIBR</name>
<dbReference type="EMBL" id="JAUEOZ010000003">
    <property type="protein sequence ID" value="MDN2483967.1"/>
    <property type="molecule type" value="Genomic_DNA"/>
</dbReference>
<evidence type="ECO:0000256" key="1">
    <source>
        <dbReference type="SAM" id="Phobius"/>
    </source>
</evidence>
<feature type="transmembrane region" description="Helical" evidence="1">
    <location>
        <begin position="172"/>
        <end position="194"/>
    </location>
</feature>
<keyword evidence="1" id="KW-0472">Membrane</keyword>
<gene>
    <name evidence="2" type="ORF">QWJ08_21665</name>
</gene>
<evidence type="ECO:0000313" key="2">
    <source>
        <dbReference type="EMBL" id="MDN2483967.1"/>
    </source>
</evidence>
<evidence type="ECO:0000313" key="3">
    <source>
        <dbReference type="Proteomes" id="UP001169719"/>
    </source>
</evidence>
<dbReference type="Proteomes" id="UP001169719">
    <property type="component" value="Unassembled WGS sequence"/>
</dbReference>
<accession>A0ABT7Y7D9</accession>
<organism evidence="2 3">
    <name type="scientific">Vibrio agarivorans</name>
    <dbReference type="NCBI Taxonomy" id="153622"/>
    <lineage>
        <taxon>Bacteria</taxon>
        <taxon>Pseudomonadati</taxon>
        <taxon>Pseudomonadota</taxon>
        <taxon>Gammaproteobacteria</taxon>
        <taxon>Vibrionales</taxon>
        <taxon>Vibrionaceae</taxon>
        <taxon>Vibrio</taxon>
    </lineage>
</organism>
<keyword evidence="3" id="KW-1185">Reference proteome</keyword>
<dbReference type="RefSeq" id="WP_289964151.1">
    <property type="nucleotide sequence ID" value="NZ_JAUEOZ010000003.1"/>
</dbReference>
<keyword evidence="1" id="KW-0812">Transmembrane</keyword>
<protein>
    <submittedName>
        <fullName evidence="2">Uncharacterized protein</fullName>
    </submittedName>
</protein>
<proteinExistence type="predicted"/>
<reference evidence="2" key="1">
    <citation type="submission" date="2024-05" db="EMBL/GenBank/DDBJ databases">
        <title>Genome Sequences of Four Agar- Degrading Marine Bacteria.</title>
        <authorList>
            <person name="Phillips E.K."/>
            <person name="Shaffer J.C."/>
            <person name="Henson M.W."/>
            <person name="Temperton B."/>
            <person name="Thrash C.J."/>
            <person name="Martin M.O."/>
        </authorList>
    </citation>
    <scope>NUCLEOTIDE SEQUENCE</scope>
    <source>
        <strain evidence="2">EKP203</strain>
    </source>
</reference>
<sequence length="409" mass="45374">MKTPIEVKIQSVSLAHAKGSFETKRLLSKAIPARNQLYVSRDGYLIRYSSQTAATIGIEPLIAAIKSDVDAALSNEDGASRKLKAESSFHVVEDKGDKLWVIRVHNWIPSQIYVTEATQKIAHIFSSGIVYGDLLDQTIEKHELNTDSLRPVPSFKVSRKHVTKNFDKEKRYAIMGGGAIGGITILALLVQLLFTGDDAPAPLRRVSNQPVIEQEVDFYKQFREYQESRTTVGRTLAALEAMYMTVRDGELPTNWQSSEISIEGNRLEATFLPSGSQIGKIQDLKKHFANHHNRQFVTIDGQKADMVVHLSNDGAGYGNVKASTDVIRDPIIDSLSDLGAAAIHTSPAQRHGNYQTQRLKVEFRSKSPLHLGTLSRLFANKPIYTHTGKLTHQGGVLSLELEMIFVMKG</sequence>